<feature type="compositionally biased region" description="Pro residues" evidence="1">
    <location>
        <begin position="1040"/>
        <end position="1050"/>
    </location>
</feature>
<feature type="compositionally biased region" description="Polar residues" evidence="1">
    <location>
        <begin position="1101"/>
        <end position="1115"/>
    </location>
</feature>
<feature type="compositionally biased region" description="Polar residues" evidence="1">
    <location>
        <begin position="1217"/>
        <end position="1232"/>
    </location>
</feature>
<feature type="compositionally biased region" description="Low complexity" evidence="1">
    <location>
        <begin position="54"/>
        <end position="63"/>
    </location>
</feature>
<feature type="region of interest" description="Disordered" evidence="1">
    <location>
        <begin position="1602"/>
        <end position="1626"/>
    </location>
</feature>
<evidence type="ECO:0000256" key="1">
    <source>
        <dbReference type="SAM" id="MobiDB-lite"/>
    </source>
</evidence>
<feature type="region of interest" description="Disordered" evidence="1">
    <location>
        <begin position="223"/>
        <end position="310"/>
    </location>
</feature>
<feature type="region of interest" description="Disordered" evidence="1">
    <location>
        <begin position="1565"/>
        <end position="1590"/>
    </location>
</feature>
<feature type="compositionally biased region" description="Basic residues" evidence="1">
    <location>
        <begin position="1137"/>
        <end position="1146"/>
    </location>
</feature>
<feature type="compositionally biased region" description="Basic and acidic residues" evidence="1">
    <location>
        <begin position="117"/>
        <end position="140"/>
    </location>
</feature>
<sequence length="1828" mass="198204">MSDASGSEPQSPNALAATAKGSPVFLWDVGPMRYSRNRTAVAQRMSSNLHAETSSSGLQQQQSHHQRPTEQIEVRSIEPHPPRATSESSDHEVSKLVEHAATMVAGTEVGSSHNSSPRREESQGMDSPIKKEEEEKDSSPRRVSSLLVVPTSKHASSSAFEMRKFLSGRLSVSFGFDPEEDEEEDSTAQPILLKANDLSPNKSMQHERRSFLTRALLDSVAAAAAADATNNGPDAFEPMQPRGDNDEDSDDVSSVSAASRNDDDDDNELTDPIDQQFFIDESQMPQTSEQENVAEVQAEREDGTAVVETQPEMPPSTLVAFDIPTAAVTQSSNNSTTNHKSKHIAETNKSTEDNEDPPATQHSLTSMSSFYSRVMQTYRAALEGGSVVLEHNPFHAHLTPQHMQGDAAMYDEENMQKRLALQHSPATISLLQAVWDAMPKIVDGRKTPAAVAGAGTLGASSRSTSRPRGLSTSQNPATGGVSPSTASLDSATPPPMMGGGVSARGSVDPMATSARSSSNNTDDVAHQVITYNVYRAMSAYVFRRLVPSGNVDEFLSHCAADWKAYAAPSLSSTTTAPHNNSSSGNTSLLASIQKMLAPAAPPKGTPAPSAWVMNKSQFFKAMFGVVDVWTESADAEEYHDFMHRVLLKQAKKISDIDPHAFFDVRKNVFASGAFRKRRVKKEVRRVSRTPQRSPATGALTPPPTTKRTGREEVQKSTTTPPSLSLNVFLVEKNSREASHPVHERAKDKLRSAIDKVLQQPNQKRRGTRFMSVFQRLTDNGTISKESDPSSSATSNEDSNAAVTVLWTGLTPEATFCPMYDAGGADEGRRVFNLEELCAAISVQDERVDQSKALPPSVVVVDDELLRDDALASQQLPVLTQRNGSRMIVASTSRIDEAMEQLAQEVSAHMMGNRSEALDPLPLVETPPADHELQHLSVVGMPEIVGILEIPTAPSPATASGSPHSVPAIPPPQLRQAPQDNEPIAEIEDKSHAIAARQKESITTLGGPTPASEVPVTTSTFAIAHHSLKGKKFVRAAKPAMPQPPPPPHQAPPRKGNSRDRTEASIKGGVASTSTALTTSLQTEGDNPSATELVTTRVETRNQVSNSVASHEQQQRSSPSSPPSPIRFAKRQPAPSHHSTRGPRPPKFRYETAPSALVAKHKHYRQECGEVIAQEILDEGLVRRREAENARARLIDTSDPTRRAESPSSSKGGLAPSSARTQASTTTESLHPQEQLVSAAAAKNPRIGVLPQGVRGNLPPGALRVVRTVIPRIVADTKSGKIIVVAPDSNPQHRHHHHRGPIPPAQRGPGRHPVQLMVYEHYDRPYLDRILTHPEDDHQPPSALREEWRAPKQRPGETLEAILCQDAYKYPKSMTALARAAIQEYEAAVEHLDDGAQRQLRRALPTEMHQMLKHVVSQRQSEKDHSSSHEKSHGASNNNDDGDDGGFGQQTLAMQIAGLANQQNPNLLLLALLSAKQREELDARDCNRSRARSLGHLDGVQQLTQPNNNTHTQQPQQRKILLERQPNHNSSSSTVPTLPPISSASARHQLRSSQDGGVIVVIRSPTSDSITPVGPLPPSQQQPVSPPQTSSLLAVSAEELVASTRRSAQRRHVAPGSSLSSSTDTPVPSWDQQMDAVVASSQFSPALHRGHLSTIPGRHSNSVLAKYNDHQQSSQRWSSKILPTWVESSSNPAAAGEGIAPFMHSTAAERAGKGVVVVESDYRCDPVSVLDRPNLFRAHHDPGNSERRAGGGGNVVLELQRRKERNDPTLDPSHVAAAYSQLNAQLVYEIEVSEDTQRKERVHAVLSAVENTGAYSRLRQHAAQAGRAL</sequence>
<feature type="region of interest" description="Disordered" evidence="1">
    <location>
        <begin position="1332"/>
        <end position="1351"/>
    </location>
</feature>
<proteinExistence type="predicted"/>
<feature type="region of interest" description="Disordered" evidence="1">
    <location>
        <begin position="1037"/>
        <end position="1089"/>
    </location>
</feature>
<feature type="region of interest" description="Disordered" evidence="1">
    <location>
        <begin position="680"/>
        <end position="725"/>
    </location>
</feature>
<feature type="region of interest" description="Disordered" evidence="1">
    <location>
        <begin position="1288"/>
        <end position="1309"/>
    </location>
</feature>
<feature type="compositionally biased region" description="Polar residues" evidence="1">
    <location>
        <begin position="1616"/>
        <end position="1626"/>
    </location>
</feature>
<feature type="region of interest" description="Disordered" evidence="1">
    <location>
        <begin position="1"/>
        <end position="22"/>
    </location>
</feature>
<reference evidence="3" key="1">
    <citation type="submission" date="2015-09" db="EMBL/GenBank/DDBJ databases">
        <authorList>
            <consortium name="Pathogen Informatics"/>
        </authorList>
    </citation>
    <scope>NUCLEOTIDE SEQUENCE [LARGE SCALE GENOMIC DNA]</scope>
    <source>
        <strain evidence="3">Lake Konstanz</strain>
    </source>
</reference>
<dbReference type="PANTHER" id="PTHR24216:SF8">
    <property type="entry name" value="PAXILLIN, ISOFORM F"/>
    <property type="match status" value="1"/>
</dbReference>
<feature type="compositionally biased region" description="Acidic residues" evidence="1">
    <location>
        <begin position="177"/>
        <end position="186"/>
    </location>
</feature>
<feature type="compositionally biased region" description="Low complexity" evidence="1">
    <location>
        <begin position="141"/>
        <end position="150"/>
    </location>
</feature>
<organism evidence="2 3">
    <name type="scientific">Bodo saltans</name>
    <name type="common">Flagellated protozoan</name>
    <dbReference type="NCBI Taxonomy" id="75058"/>
    <lineage>
        <taxon>Eukaryota</taxon>
        <taxon>Discoba</taxon>
        <taxon>Euglenozoa</taxon>
        <taxon>Kinetoplastea</taxon>
        <taxon>Metakinetoplastina</taxon>
        <taxon>Eubodonida</taxon>
        <taxon>Bodonidae</taxon>
        <taxon>Bodo</taxon>
    </lineage>
</organism>
<feature type="region of interest" description="Disordered" evidence="1">
    <location>
        <begin position="1413"/>
        <end position="1448"/>
    </location>
</feature>
<feature type="compositionally biased region" description="Polar residues" evidence="1">
    <location>
        <begin position="458"/>
        <end position="490"/>
    </location>
</feature>
<feature type="region of interest" description="Disordered" evidence="1">
    <location>
        <begin position="452"/>
        <end position="521"/>
    </location>
</feature>
<feature type="compositionally biased region" description="Basic and acidic residues" evidence="1">
    <location>
        <begin position="88"/>
        <end position="98"/>
    </location>
</feature>
<feature type="region of interest" description="Disordered" evidence="1">
    <location>
        <begin position="1101"/>
        <end position="1148"/>
    </location>
</feature>
<dbReference type="VEuPathDB" id="TriTrypDB:BSAL_37120"/>
<feature type="region of interest" description="Disordered" evidence="1">
    <location>
        <begin position="175"/>
        <end position="210"/>
    </location>
</feature>
<name>A0A0S4JQD4_BODSA</name>
<gene>
    <name evidence="2" type="ORF">BSAL_37120</name>
</gene>
<feature type="compositionally biased region" description="Pro residues" evidence="1">
    <location>
        <begin position="1573"/>
        <end position="1585"/>
    </location>
</feature>
<accession>A0A0S4JQD4</accession>
<dbReference type="PANTHER" id="PTHR24216">
    <property type="entry name" value="PAXILLIN-RELATED"/>
    <property type="match status" value="1"/>
</dbReference>
<feature type="region of interest" description="Disordered" evidence="1">
    <location>
        <begin position="1191"/>
        <end position="1232"/>
    </location>
</feature>
<feature type="region of interest" description="Disordered" evidence="1">
    <location>
        <begin position="329"/>
        <end position="364"/>
    </location>
</feature>
<feature type="compositionally biased region" description="Polar residues" evidence="1">
    <location>
        <begin position="38"/>
        <end position="53"/>
    </location>
</feature>
<feature type="compositionally biased region" description="Basic and acidic residues" evidence="1">
    <location>
        <begin position="343"/>
        <end position="352"/>
    </location>
</feature>
<feature type="region of interest" description="Disordered" evidence="1">
    <location>
        <begin position="38"/>
        <end position="158"/>
    </location>
</feature>
<feature type="compositionally biased region" description="Polar residues" evidence="1">
    <location>
        <begin position="1"/>
        <end position="13"/>
    </location>
</feature>
<evidence type="ECO:0000313" key="3">
    <source>
        <dbReference type="Proteomes" id="UP000051952"/>
    </source>
</evidence>
<feature type="compositionally biased region" description="Polar residues" evidence="1">
    <location>
        <begin position="1526"/>
        <end position="1553"/>
    </location>
</feature>
<feature type="compositionally biased region" description="Low complexity" evidence="1">
    <location>
        <begin position="1070"/>
        <end position="1080"/>
    </location>
</feature>
<feature type="compositionally biased region" description="Basic and acidic residues" evidence="1">
    <location>
        <begin position="67"/>
        <end position="81"/>
    </location>
</feature>
<protein>
    <submittedName>
        <fullName evidence="2">Uncharacterized protein</fullName>
    </submittedName>
</protein>
<keyword evidence="3" id="KW-1185">Reference proteome</keyword>
<feature type="compositionally biased region" description="Acidic residues" evidence="1">
    <location>
        <begin position="262"/>
        <end position="271"/>
    </location>
</feature>
<feature type="region of interest" description="Disordered" evidence="1">
    <location>
        <begin position="951"/>
        <end position="977"/>
    </location>
</feature>
<feature type="compositionally biased region" description="Polar residues" evidence="1">
    <location>
        <begin position="715"/>
        <end position="725"/>
    </location>
</feature>
<feature type="region of interest" description="Disordered" evidence="1">
    <location>
        <begin position="779"/>
        <end position="798"/>
    </location>
</feature>
<feature type="compositionally biased region" description="Low complexity" evidence="1">
    <location>
        <begin position="1500"/>
        <end position="1516"/>
    </location>
</feature>
<dbReference type="EMBL" id="CYKH01002041">
    <property type="protein sequence ID" value="CUG92405.1"/>
    <property type="molecule type" value="Genomic_DNA"/>
</dbReference>
<feature type="compositionally biased region" description="Basic and acidic residues" evidence="1">
    <location>
        <begin position="1191"/>
        <end position="1204"/>
    </location>
</feature>
<feature type="region of interest" description="Disordered" evidence="1">
    <location>
        <begin position="1496"/>
        <end position="1553"/>
    </location>
</feature>
<dbReference type="Proteomes" id="UP000051952">
    <property type="component" value="Unassembled WGS sequence"/>
</dbReference>
<feature type="compositionally biased region" description="Basic and acidic residues" evidence="1">
    <location>
        <begin position="1419"/>
        <end position="1432"/>
    </location>
</feature>
<evidence type="ECO:0000313" key="2">
    <source>
        <dbReference type="EMBL" id="CUG92405.1"/>
    </source>
</evidence>